<protein>
    <submittedName>
        <fullName evidence="2">Uncharacterized protein</fullName>
    </submittedName>
</protein>
<feature type="transmembrane region" description="Helical" evidence="1">
    <location>
        <begin position="6"/>
        <end position="27"/>
    </location>
</feature>
<keyword evidence="1" id="KW-1133">Transmembrane helix</keyword>
<organism evidence="2 3">
    <name type="scientific">Pyrodictium abyssi</name>
    <dbReference type="NCBI Taxonomy" id="54256"/>
    <lineage>
        <taxon>Archaea</taxon>
        <taxon>Thermoproteota</taxon>
        <taxon>Thermoprotei</taxon>
        <taxon>Desulfurococcales</taxon>
        <taxon>Pyrodictiaceae</taxon>
        <taxon>Pyrodictium</taxon>
    </lineage>
</organism>
<accession>A0ABN6ZTK2</accession>
<keyword evidence="1" id="KW-0472">Membrane</keyword>
<dbReference type="GeneID" id="89288997"/>
<evidence type="ECO:0000313" key="2">
    <source>
        <dbReference type="EMBL" id="BES81411.1"/>
    </source>
</evidence>
<dbReference type="EMBL" id="AP028907">
    <property type="protein sequence ID" value="BES81411.1"/>
    <property type="molecule type" value="Genomic_DNA"/>
</dbReference>
<dbReference type="RefSeq" id="WP_338252478.1">
    <property type="nucleotide sequence ID" value="NZ_AP028907.1"/>
</dbReference>
<evidence type="ECO:0000313" key="3">
    <source>
        <dbReference type="Proteomes" id="UP001341135"/>
    </source>
</evidence>
<feature type="transmembrane region" description="Helical" evidence="1">
    <location>
        <begin position="34"/>
        <end position="50"/>
    </location>
</feature>
<sequence>MVEPQTAIGIAGMVFIIAGWAASLSAVPPLRLSTLYLIGSILLTVYAILLRDVVFTVLNAFASILALANIARALKLRARG</sequence>
<keyword evidence="1" id="KW-0812">Transmembrane</keyword>
<reference evidence="2 3" key="1">
    <citation type="submission" date="2023-09" db="EMBL/GenBank/DDBJ databases">
        <title>Pyrofollis japonicus gen. nov. sp. nov., a novel member of the family Pyrodictiaceae isolated from the Iheya North hydrothermal field.</title>
        <authorList>
            <person name="Miyazaki U."/>
            <person name="Sanari M."/>
            <person name="Tame A."/>
            <person name="Kitajima M."/>
            <person name="Okamoto A."/>
            <person name="Sawayama S."/>
            <person name="Miyazaki J."/>
            <person name="Takai K."/>
            <person name="Nakagawa S."/>
        </authorList>
    </citation>
    <scope>NUCLEOTIDE SEQUENCE [LARGE SCALE GENOMIC DNA]</scope>
    <source>
        <strain evidence="2 3">AV2</strain>
    </source>
</reference>
<gene>
    <name evidence="2" type="ORF">PABY_09780</name>
</gene>
<proteinExistence type="predicted"/>
<dbReference type="Proteomes" id="UP001341135">
    <property type="component" value="Chromosome"/>
</dbReference>
<feature type="transmembrane region" description="Helical" evidence="1">
    <location>
        <begin position="56"/>
        <end position="74"/>
    </location>
</feature>
<evidence type="ECO:0000256" key="1">
    <source>
        <dbReference type="SAM" id="Phobius"/>
    </source>
</evidence>
<name>A0ABN6ZTK2_9CREN</name>
<keyword evidence="3" id="KW-1185">Reference proteome</keyword>